<evidence type="ECO:0000256" key="3">
    <source>
        <dbReference type="ARBA" id="ARBA00022917"/>
    </source>
</evidence>
<protein>
    <recommendedName>
        <fullName evidence="4">Protein translation factor SUI1 homolog</fullName>
    </recommendedName>
</protein>
<dbReference type="RefSeq" id="WP_276235736.1">
    <property type="nucleotide sequence ID" value="NZ_CP119802.1"/>
</dbReference>
<dbReference type="GO" id="GO:0003743">
    <property type="term" value="F:translation initiation factor activity"/>
    <property type="evidence" value="ECO:0007669"/>
    <property type="project" value="UniProtKB-UniRule"/>
</dbReference>
<gene>
    <name evidence="6" type="ORF">ACFQJ4_05235</name>
</gene>
<dbReference type="Proteomes" id="UP001596398">
    <property type="component" value="Unassembled WGS sequence"/>
</dbReference>
<keyword evidence="6" id="KW-0396">Initiation factor</keyword>
<keyword evidence="3 4" id="KW-0648">Protein biosynthesis</keyword>
<comment type="similarity">
    <text evidence="1 4">Belongs to the SUI1 family.</text>
</comment>
<dbReference type="PROSITE" id="PS50296">
    <property type="entry name" value="SUI1"/>
    <property type="match status" value="1"/>
</dbReference>
<evidence type="ECO:0000256" key="1">
    <source>
        <dbReference type="ARBA" id="ARBA00005422"/>
    </source>
</evidence>
<dbReference type="Gene3D" id="3.30.780.10">
    <property type="entry name" value="SUI1-like domain"/>
    <property type="match status" value="1"/>
</dbReference>
<keyword evidence="7" id="KW-1185">Reference proteome</keyword>
<dbReference type="Pfam" id="PF01253">
    <property type="entry name" value="SUI1"/>
    <property type="match status" value="1"/>
</dbReference>
<dbReference type="PIRSF" id="PIRSF037511">
    <property type="entry name" value="Transl_init_SUI1_pro"/>
    <property type="match status" value="1"/>
</dbReference>
<dbReference type="SUPFAM" id="SSF55159">
    <property type="entry name" value="eIF1-like"/>
    <property type="match status" value="1"/>
</dbReference>
<name>A0ABD5ZME5_9EURY</name>
<evidence type="ECO:0000259" key="5">
    <source>
        <dbReference type="PROSITE" id="PS50296"/>
    </source>
</evidence>
<dbReference type="AlphaFoldDB" id="A0ABD5ZME5"/>
<dbReference type="InterPro" id="IPR036877">
    <property type="entry name" value="SUI1_dom_sf"/>
</dbReference>
<dbReference type="GO" id="GO:0006417">
    <property type="term" value="P:regulation of translation"/>
    <property type="evidence" value="ECO:0007669"/>
    <property type="project" value="UniProtKB-KW"/>
</dbReference>
<comment type="caution">
    <text evidence="6">The sequence shown here is derived from an EMBL/GenBank/DDBJ whole genome shotgun (WGS) entry which is preliminary data.</text>
</comment>
<dbReference type="InterPro" id="IPR050318">
    <property type="entry name" value="DENR/SUI1_TIF"/>
</dbReference>
<feature type="domain" description="SUI1" evidence="5">
    <location>
        <begin position="23"/>
        <end position="88"/>
    </location>
</feature>
<dbReference type="InterPro" id="IPR005872">
    <property type="entry name" value="SUI1_arc_bac"/>
</dbReference>
<dbReference type="CDD" id="cd11567">
    <property type="entry name" value="YciH_like"/>
    <property type="match status" value="1"/>
</dbReference>
<dbReference type="EMBL" id="JBHTAP010000001">
    <property type="protein sequence ID" value="MFC7234721.1"/>
    <property type="molecule type" value="Genomic_DNA"/>
</dbReference>
<dbReference type="PANTHER" id="PTHR12789">
    <property type="entry name" value="DENSITY-REGULATED PROTEIN HOMOLOG"/>
    <property type="match status" value="1"/>
</dbReference>
<evidence type="ECO:0000313" key="6">
    <source>
        <dbReference type="EMBL" id="MFC7234721.1"/>
    </source>
</evidence>
<sequence length="92" mass="10163">MNDTDGFDEFDPMDDLDRAETTLSIRVESRRYGKPMTVVEGFGDGTDLRALASTLKKRIGTGGTVEDGTIELQGDHRDRLPELLEKEGYAVA</sequence>
<dbReference type="GO" id="GO:0001731">
    <property type="term" value="P:formation of translation preinitiation complex"/>
    <property type="evidence" value="ECO:0007669"/>
    <property type="project" value="UniProtKB-UniRule"/>
</dbReference>
<dbReference type="InterPro" id="IPR001950">
    <property type="entry name" value="SUI1"/>
</dbReference>
<proteinExistence type="inferred from homology"/>
<dbReference type="GeneID" id="79266390"/>
<organism evidence="6 7">
    <name type="scientific">Halosegnis marinus</name>
    <dbReference type="NCBI Taxonomy" id="3034023"/>
    <lineage>
        <taxon>Archaea</taxon>
        <taxon>Methanobacteriati</taxon>
        <taxon>Methanobacteriota</taxon>
        <taxon>Stenosarchaea group</taxon>
        <taxon>Halobacteria</taxon>
        <taxon>Halobacteriales</taxon>
        <taxon>Natronomonadaceae</taxon>
        <taxon>Halosegnis</taxon>
    </lineage>
</organism>
<dbReference type="GO" id="GO:0002188">
    <property type="term" value="P:translation reinitiation"/>
    <property type="evidence" value="ECO:0007669"/>
    <property type="project" value="UniProtKB-UniRule"/>
</dbReference>
<dbReference type="PANTHER" id="PTHR12789:SF0">
    <property type="entry name" value="DENSITY-REGULATED PROTEIN"/>
    <property type="match status" value="1"/>
</dbReference>
<evidence type="ECO:0000256" key="2">
    <source>
        <dbReference type="ARBA" id="ARBA00022845"/>
    </source>
</evidence>
<accession>A0ABD5ZME5</accession>
<evidence type="ECO:0000313" key="7">
    <source>
        <dbReference type="Proteomes" id="UP001596398"/>
    </source>
</evidence>
<keyword evidence="2 4" id="KW-0810">Translation regulation</keyword>
<evidence type="ECO:0000256" key="4">
    <source>
        <dbReference type="PIRNR" id="PIRNR037511"/>
    </source>
</evidence>
<reference evidence="6 7" key="1">
    <citation type="journal article" date="2019" name="Int. J. Syst. Evol. Microbiol.">
        <title>The Global Catalogue of Microorganisms (GCM) 10K type strain sequencing project: providing services to taxonomists for standard genome sequencing and annotation.</title>
        <authorList>
            <consortium name="The Broad Institute Genomics Platform"/>
            <consortium name="The Broad Institute Genome Sequencing Center for Infectious Disease"/>
            <person name="Wu L."/>
            <person name="Ma J."/>
        </authorList>
    </citation>
    <scope>NUCLEOTIDE SEQUENCE [LARGE SCALE GENOMIC DNA]</scope>
    <source>
        <strain evidence="6 7">DT85</strain>
    </source>
</reference>